<dbReference type="NCBIfam" id="TIGR04226">
    <property type="entry name" value="RrgB_K2N_iso_D2"/>
    <property type="match status" value="2"/>
</dbReference>
<feature type="domain" description="DUF7927" evidence="4">
    <location>
        <begin position="791"/>
        <end position="921"/>
    </location>
</feature>
<sequence>MSGAHTRARKPRAGSRLRKSLSTLLALVLGLASALVVVTPAAQAATGPTGTSVRGAQTFYTYVRAGERFTASFAKLSAETRTWNPVIVVTSPQGEVSRCTAITLAAAVGTTCNVSQVATSATAGVWKVEIAKSAPAQTDPAGQVQMSWSITASTAGGAVIPGRTWTESFRMTDNLNLPIRTADLTLWYQTEHGYTYKVDRRGIMGIDSEYSANAFGNIDTTTCASAYRSIFTSSSLIPADQGLPYRTSSAARAMGCDFSPYKLFFEAPATDLPASVTLPGGQTTWLRLAAPVAPSIDGPTFVPAGPGARSGTIDFRIDDFEGNATVRVDVDDDGVFDGPLDRLFPVAALDAPQSVAFDGLDASGAVIPTSRPLAFRVEIDRVGEIHFVDEDIEIFNGGIAVNRINGPPQNDVRLFWNDTPVTDVQNDPRANVRCSTTPVVQALGGLPSSAGVHAWGVGTCPTNTIFGINPPPTDTTNGGTWGNNRAIDNWAYADTAITTTSDHPGFLLAKSSDPATGSIVNPGDEIRYTVTTSPVDYAHPEEVTDALEATTWSGRYSDSVSSVRDDADVPLDDLVSAPASGSSTTVTGDAWTWTGTDIPLSTTSVATTYTATVKAVGSGDGELRNVAFTHTPPEPPNPPTTCEPGTCGTTVHDVPGYQFTKTADPVSGSSVQPGDTVTYSLTGRNSGDTPLTVTIADDLADVLDDATYVAGSLAASIDGGAPVPLALVGSSFSWTGDLAEGQTVVVSYGVTVDAGTQGETLDNSATSTAQPPTGPAITPPPVVTTHPIPGFEVSKTADPASGTDVRPGDTITYTVTGTNTGATRLDPVVLSDDLGRVLPLGSLGAVTAEVDGAAVAAPVLSGTTLTWTGALDVGQEVVLTYAVTVADGLTGGLLHNVVTGTAQPPTGPPITPPAVETQHPVPGFALTKSSDPASGSRVAAGDLVTYTVTGTNTGDTVLDPVEITDDLSAVLDRAAVEGTPSASLGTAPEVSGTTLTWTGTLQPGESVVLTYAVRVDADAPAGTLLHNVADGSATPPTGPPLTPPAVETEHPIPGFVISKSSEPTAGSTIRGGESITYTLTGENTGATTLDPATLTDDLSAVLGHATLVPASITSTAGDLPVLDGTTLTWTGALAPGQKVTVGYQVIVDLDVAAGTIVQNTVTGSGQPPTGPPIVPPPVVTEHRVPGFTLEKSSDPVSGTTVSPGDTVTYTLRGTNTGATVLDPVVVTDDLAAVLDHADLVPGSITSNIGVVPELTGTTLRWEGVLNLGQQVVIQYTVTVDTDAPAGSVLHNVATGTATPPTGPPIVPPPVETQHPTPGFALTKTSDPASGTTVRGGDTITYTVTGTNTGETLLDPVVISDDLSGALDDGTLVEGSLEASIGSPALTADGFTWTGQLQVDESVVITYQVVVDETHDDGAIVRNVVSGSATPPGEPPLTPPDVVTEHPTPGFTVAKSADPASGSDVRPGDTLSYTITGTNTGATTLDPVVIVDDLSKVLDSTTLVDGSITSSRGAAPTLQGSSLTWSGALGVGQDVVITYQVTVDEDAAGATVLNTVDAGAQPPTGPPVTPPEVTTQHPVPGFSLAKASDPVSGRSVQGGDSITYTVTGTNTGATVLDPVAISDDLSDVLDDAALVEGSLAATIDGQPATAPSLTGTELLWTGVLQPQQVVVVTYRVTVDADVPPGALVKNAASGTATPPTGPPITPPEVTTQHPVPGFEVVKTSDPASGTAVRAGTVITYTVTGTNTGATPLSPVTLLDDLSKALDKATLVAGSPTVAITGDGSQGAQPTAPTLVGTALSWQGELGVGQTATLTYQVLVNADVPEGALVQNRVTGTATPPVGPPIAPPEVTTEHPVPGFVVAKTADPADGSTVQPGQTITYTVTGTNTGATVLDPVVVTDDMSAVLDHAAYVDGSAAATVGGVPVEAPSLDGTTLTWTGALPVGAAVTLTYQVVVDQDAPAGTTLRNSASGQGTPPTGPPITPPPILVQHPTPGFALTKVSDPGSGADVRPGQTITYTVTGSNTGATVLAPVEISDDLSKVLDSATFVEGSLAATVDGQPATAPSLAGTELTWSGTLQPRQAVTLTYQVTVAEDAAGALVENTVRGQATPPTGPPVTPPEVTTENPVPGFEVAKTSDPASGSTVQAGQTITYTVTGTNTGATVLDPVVLSDDLAKVLSGATFVEGSIEATVAGAPVDGATLQGTALTWSGALRPGQAVTVTYQVKVDAGVGAATVLKNVVTGTATPPVGPPLTPPPATTEHRTPPPPAPVAPPTTPGEWLATTGSTVGPVLAAALLMTLLGLVLVRARRRRSPE</sequence>
<feature type="domain" description="DUF7927" evidence="4">
    <location>
        <begin position="1188"/>
        <end position="1315"/>
    </location>
</feature>
<feature type="signal peptide" evidence="3">
    <location>
        <begin position="1"/>
        <end position="44"/>
    </location>
</feature>
<dbReference type="InterPro" id="IPR047589">
    <property type="entry name" value="DUF11_rpt"/>
</dbReference>
<feature type="region of interest" description="Disordered" evidence="1">
    <location>
        <begin position="1961"/>
        <end position="1993"/>
    </location>
</feature>
<feature type="region of interest" description="Disordered" evidence="1">
    <location>
        <begin position="2240"/>
        <end position="2277"/>
    </location>
</feature>
<keyword evidence="2" id="KW-0472">Membrane</keyword>
<dbReference type="NCBIfam" id="TIGR01451">
    <property type="entry name" value="B_ant_repeat"/>
    <property type="match status" value="6"/>
</dbReference>
<dbReference type="PANTHER" id="PTHR34819">
    <property type="entry name" value="LARGE CYSTEINE-RICH PERIPLASMIC PROTEIN OMCB"/>
    <property type="match status" value="1"/>
</dbReference>
<dbReference type="EMBL" id="LRIE01000085">
    <property type="protein sequence ID" value="KZM33524.1"/>
    <property type="molecule type" value="Genomic_DNA"/>
</dbReference>
<dbReference type="Pfam" id="PF25549">
    <property type="entry name" value="DUF7927"/>
    <property type="match status" value="13"/>
</dbReference>
<evidence type="ECO:0000313" key="5">
    <source>
        <dbReference type="EMBL" id="KZM33524.1"/>
    </source>
</evidence>
<evidence type="ECO:0000259" key="4">
    <source>
        <dbReference type="Pfam" id="PF25549"/>
    </source>
</evidence>
<evidence type="ECO:0000313" key="6">
    <source>
        <dbReference type="Proteomes" id="UP000076447"/>
    </source>
</evidence>
<dbReference type="InterPro" id="IPR026466">
    <property type="entry name" value="Fim_isopep_form_D2_dom"/>
</dbReference>
<feature type="domain" description="DUF7927" evidence="4">
    <location>
        <begin position="1451"/>
        <end position="1578"/>
    </location>
</feature>
<comment type="caution">
    <text evidence="5">The sequence shown here is derived from an EMBL/GenBank/DDBJ whole genome shotgun (WGS) entry which is preliminary data.</text>
</comment>
<feature type="domain" description="DUF7927" evidence="4">
    <location>
        <begin position="1582"/>
        <end position="1714"/>
    </location>
</feature>
<dbReference type="OrthoDB" id="134475at2"/>
<feature type="region of interest" description="Disordered" evidence="1">
    <location>
        <begin position="757"/>
        <end position="779"/>
    </location>
</feature>
<feature type="domain" description="DUF7927" evidence="4">
    <location>
        <begin position="657"/>
        <end position="788"/>
    </location>
</feature>
<dbReference type="PANTHER" id="PTHR34819:SF3">
    <property type="entry name" value="CELL SURFACE PROTEIN"/>
    <property type="match status" value="1"/>
</dbReference>
<keyword evidence="3" id="KW-0732">Signal</keyword>
<reference evidence="5 6" key="1">
    <citation type="submission" date="2016-01" db="EMBL/GenBank/DDBJ databases">
        <title>Genome sequence of Oerskovia enterophila VJag, an agar and cellulose degrading bacterium.</title>
        <authorList>
            <person name="Poehlein A."/>
            <person name="Jag V."/>
            <person name="Bengelsdorf F."/>
            <person name="Duerre P."/>
            <person name="Daniel R."/>
        </authorList>
    </citation>
    <scope>NUCLEOTIDE SEQUENCE [LARGE SCALE GENOMIC DNA]</scope>
    <source>
        <strain evidence="5 6">VJag</strain>
    </source>
</reference>
<dbReference type="RefSeq" id="WP_157516491.1">
    <property type="nucleotide sequence ID" value="NZ_LRIE01000085.1"/>
</dbReference>
<evidence type="ECO:0000256" key="3">
    <source>
        <dbReference type="SAM" id="SignalP"/>
    </source>
</evidence>
<feature type="region of interest" description="Disordered" evidence="1">
    <location>
        <begin position="1688"/>
        <end position="1710"/>
    </location>
</feature>
<evidence type="ECO:0000256" key="1">
    <source>
        <dbReference type="SAM" id="MobiDB-lite"/>
    </source>
</evidence>
<feature type="domain" description="DUF7927" evidence="4">
    <location>
        <begin position="1996"/>
        <end position="2126"/>
    </location>
</feature>
<protein>
    <recommendedName>
        <fullName evidence="4">DUF7927 domain-containing protein</fullName>
    </recommendedName>
</protein>
<keyword evidence="2" id="KW-1133">Transmembrane helix</keyword>
<feature type="compositionally biased region" description="Pro residues" evidence="1">
    <location>
        <begin position="2263"/>
        <end position="2274"/>
    </location>
</feature>
<feature type="domain" description="DUF7927" evidence="4">
    <location>
        <begin position="1859"/>
        <end position="1983"/>
    </location>
</feature>
<organism evidence="5 6">
    <name type="scientific">Oerskovia enterophila</name>
    <dbReference type="NCBI Taxonomy" id="43678"/>
    <lineage>
        <taxon>Bacteria</taxon>
        <taxon>Bacillati</taxon>
        <taxon>Actinomycetota</taxon>
        <taxon>Actinomycetes</taxon>
        <taxon>Micrococcales</taxon>
        <taxon>Cellulomonadaceae</taxon>
        <taxon>Oerskovia</taxon>
    </lineage>
</organism>
<dbReference type="STRING" id="43678.OJAG_38440"/>
<dbReference type="PATRIC" id="fig|43678.3.peg.4015"/>
<feature type="domain" description="DUF7927" evidence="4">
    <location>
        <begin position="926"/>
        <end position="1052"/>
    </location>
</feature>
<feature type="compositionally biased region" description="Pro residues" evidence="1">
    <location>
        <begin position="1975"/>
        <end position="1985"/>
    </location>
</feature>
<feature type="domain" description="DUF7927" evidence="4">
    <location>
        <begin position="1717"/>
        <end position="1855"/>
    </location>
</feature>
<dbReference type="InterPro" id="IPR051172">
    <property type="entry name" value="Chlamydia_OmcB"/>
</dbReference>
<proteinExistence type="predicted"/>
<dbReference type="InterPro" id="IPR057687">
    <property type="entry name" value="DUF7927"/>
</dbReference>
<feature type="chain" id="PRO_5007844923" description="DUF7927 domain-containing protein" evidence="3">
    <location>
        <begin position="45"/>
        <end position="2313"/>
    </location>
</feature>
<evidence type="ECO:0000256" key="2">
    <source>
        <dbReference type="SAM" id="Phobius"/>
    </source>
</evidence>
<feature type="domain" description="DUF7927" evidence="4">
    <location>
        <begin position="2130"/>
        <end position="2261"/>
    </location>
</feature>
<dbReference type="Gene3D" id="2.60.40.740">
    <property type="match status" value="6"/>
</dbReference>
<feature type="compositionally biased region" description="Pro residues" evidence="1">
    <location>
        <begin position="2246"/>
        <end position="2256"/>
    </location>
</feature>
<accession>A0A163PUR1</accession>
<feature type="domain" description="DUF7927" evidence="4">
    <location>
        <begin position="1056"/>
        <end position="1184"/>
    </location>
</feature>
<feature type="domain" description="DUF7927" evidence="4">
    <location>
        <begin position="509"/>
        <end position="654"/>
    </location>
</feature>
<feature type="domain" description="DUF7927" evidence="4">
    <location>
        <begin position="1321"/>
        <end position="1446"/>
    </location>
</feature>
<feature type="compositionally biased region" description="Polar residues" evidence="1">
    <location>
        <begin position="757"/>
        <end position="767"/>
    </location>
</feature>
<feature type="transmembrane region" description="Helical" evidence="2">
    <location>
        <begin position="2278"/>
        <end position="2304"/>
    </location>
</feature>
<name>A0A163PUR1_9CELL</name>
<gene>
    <name evidence="5" type="ORF">OJAG_38440</name>
</gene>
<keyword evidence="2" id="KW-0812">Transmembrane</keyword>
<dbReference type="Proteomes" id="UP000076447">
    <property type="component" value="Unassembled WGS sequence"/>
</dbReference>